<dbReference type="EMBL" id="MSIF01000010">
    <property type="protein sequence ID" value="OLF09199.1"/>
    <property type="molecule type" value="Genomic_DNA"/>
</dbReference>
<proteinExistence type="predicted"/>
<dbReference type="Gene3D" id="3.40.47.10">
    <property type="match status" value="1"/>
</dbReference>
<keyword evidence="1" id="KW-0808">Transferase</keyword>
<comment type="caution">
    <text evidence="3">The sequence shown here is derived from an EMBL/GenBank/DDBJ whole genome shotgun (WGS) entry which is preliminary data.</text>
</comment>
<feature type="domain" description="Beta-ketoacyl synthase-like N-terminal" evidence="2">
    <location>
        <begin position="43"/>
        <end position="165"/>
    </location>
</feature>
<sequence length="281" mass="28571">MNIVITGLGLALPGVETAGDLLGRPDPSAAPVDPAARLGKKGLRYKDRATQLALCAAADALREAALPEQDGPDVAVVVSSNLGNVDTVCRVIRTLDEETSRGLSPMDTPSLSSNVIASELAIRFGLRGPNLTVCSGETAGLDAVRWALTLLRAGRAGAVLVVGVEPDNDDVRALTGAPRLVDGGAALVLETGESAQRRGVRALAAPHHYVRTDDPAPALRAVAGEPGLTLRAETTDPGWGAMSGALGVVQCATAVGWFAGGHREPVHALAGGAGLVLTATP</sequence>
<dbReference type="SUPFAM" id="SSF53901">
    <property type="entry name" value="Thiolase-like"/>
    <property type="match status" value="1"/>
</dbReference>
<dbReference type="InterPro" id="IPR000794">
    <property type="entry name" value="Beta-ketoacyl_synthase"/>
</dbReference>
<evidence type="ECO:0000259" key="2">
    <source>
        <dbReference type="Pfam" id="PF00109"/>
    </source>
</evidence>
<name>A0A7Z0WL24_9PSEU</name>
<dbReference type="InterPro" id="IPR014030">
    <property type="entry name" value="Ketoacyl_synth_N"/>
</dbReference>
<dbReference type="GO" id="GO:0006633">
    <property type="term" value="P:fatty acid biosynthetic process"/>
    <property type="evidence" value="ECO:0007669"/>
    <property type="project" value="TreeGrafter"/>
</dbReference>
<evidence type="ECO:0000313" key="3">
    <source>
        <dbReference type="EMBL" id="OLF09199.1"/>
    </source>
</evidence>
<dbReference type="PANTHER" id="PTHR11712:SF336">
    <property type="entry name" value="3-OXOACYL-[ACYL-CARRIER-PROTEIN] SYNTHASE, MITOCHONDRIAL"/>
    <property type="match status" value="1"/>
</dbReference>
<dbReference type="Pfam" id="PF00109">
    <property type="entry name" value="ketoacyl-synt"/>
    <property type="match status" value="1"/>
</dbReference>
<dbReference type="AlphaFoldDB" id="A0A7Z0WL24"/>
<organism evidence="3 4">
    <name type="scientific">Actinophytocola xinjiangensis</name>
    <dbReference type="NCBI Taxonomy" id="485602"/>
    <lineage>
        <taxon>Bacteria</taxon>
        <taxon>Bacillati</taxon>
        <taxon>Actinomycetota</taxon>
        <taxon>Actinomycetes</taxon>
        <taxon>Pseudonocardiales</taxon>
        <taxon>Pseudonocardiaceae</taxon>
    </lineage>
</organism>
<evidence type="ECO:0000313" key="4">
    <source>
        <dbReference type="Proteomes" id="UP000185696"/>
    </source>
</evidence>
<accession>A0A7Z0WL24</accession>
<keyword evidence="4" id="KW-1185">Reference proteome</keyword>
<dbReference type="PANTHER" id="PTHR11712">
    <property type="entry name" value="POLYKETIDE SYNTHASE-RELATED"/>
    <property type="match status" value="1"/>
</dbReference>
<evidence type="ECO:0000256" key="1">
    <source>
        <dbReference type="ARBA" id="ARBA00022679"/>
    </source>
</evidence>
<reference evidence="3 4" key="1">
    <citation type="submission" date="2016-12" db="EMBL/GenBank/DDBJ databases">
        <title>The draft genome sequence of Actinophytocola xinjiangensis.</title>
        <authorList>
            <person name="Wang W."/>
            <person name="Yuan L."/>
        </authorList>
    </citation>
    <scope>NUCLEOTIDE SEQUENCE [LARGE SCALE GENOMIC DNA]</scope>
    <source>
        <strain evidence="3 4">CGMCC 4.4663</strain>
    </source>
</reference>
<dbReference type="InterPro" id="IPR016039">
    <property type="entry name" value="Thiolase-like"/>
</dbReference>
<dbReference type="GO" id="GO:0004315">
    <property type="term" value="F:3-oxoacyl-[acyl-carrier-protein] synthase activity"/>
    <property type="evidence" value="ECO:0007669"/>
    <property type="project" value="TreeGrafter"/>
</dbReference>
<dbReference type="OrthoDB" id="3364148at2"/>
<gene>
    <name evidence="3" type="ORF">BLA60_21200</name>
</gene>
<dbReference type="Proteomes" id="UP000185696">
    <property type="component" value="Unassembled WGS sequence"/>
</dbReference>
<protein>
    <recommendedName>
        <fullName evidence="2">Beta-ketoacyl synthase-like N-terminal domain-containing protein</fullName>
    </recommendedName>
</protein>